<keyword evidence="4" id="KW-0309">Germination</keyword>
<keyword evidence="3" id="KW-0813">Transport</keyword>
<organism evidence="9 10">
    <name type="scientific">Oikeobacillus pervagus</name>
    <dbReference type="NCBI Taxonomy" id="1325931"/>
    <lineage>
        <taxon>Bacteria</taxon>
        <taxon>Bacillati</taxon>
        <taxon>Bacillota</taxon>
        <taxon>Bacilli</taxon>
        <taxon>Bacillales</taxon>
        <taxon>Bacillaceae</taxon>
        <taxon>Oikeobacillus</taxon>
    </lineage>
</organism>
<keyword evidence="6 8" id="KW-1133">Transmembrane helix</keyword>
<evidence type="ECO:0000313" key="10">
    <source>
        <dbReference type="Proteomes" id="UP001237207"/>
    </source>
</evidence>
<feature type="transmembrane region" description="Helical" evidence="8">
    <location>
        <begin position="303"/>
        <end position="327"/>
    </location>
</feature>
<dbReference type="AlphaFoldDB" id="A0AAJ1SZR6"/>
<feature type="transmembrane region" description="Helical" evidence="8">
    <location>
        <begin position="333"/>
        <end position="355"/>
    </location>
</feature>
<feature type="transmembrane region" description="Helical" evidence="8">
    <location>
        <begin position="146"/>
        <end position="167"/>
    </location>
</feature>
<comment type="subcellular location">
    <subcellularLocation>
        <location evidence="1">Membrane</location>
        <topology evidence="1">Multi-pass membrane protein</topology>
    </subcellularLocation>
</comment>
<gene>
    <name evidence="9" type="ORF">J2S13_001044</name>
</gene>
<evidence type="ECO:0000256" key="5">
    <source>
        <dbReference type="ARBA" id="ARBA00022692"/>
    </source>
</evidence>
<feature type="transmembrane region" description="Helical" evidence="8">
    <location>
        <begin position="216"/>
        <end position="236"/>
    </location>
</feature>
<reference evidence="9" key="1">
    <citation type="submission" date="2023-07" db="EMBL/GenBank/DDBJ databases">
        <title>Genomic Encyclopedia of Type Strains, Phase IV (KMG-IV): sequencing the most valuable type-strain genomes for metagenomic binning, comparative biology and taxonomic classification.</title>
        <authorList>
            <person name="Goeker M."/>
        </authorList>
    </citation>
    <scope>NUCLEOTIDE SEQUENCE</scope>
    <source>
        <strain evidence="9">DSM 23947</strain>
    </source>
</reference>
<dbReference type="PANTHER" id="PTHR34975">
    <property type="entry name" value="SPORE GERMINATION PROTEIN A2"/>
    <property type="match status" value="1"/>
</dbReference>
<feature type="transmembrane region" description="Helical" evidence="8">
    <location>
        <begin position="121"/>
        <end position="139"/>
    </location>
</feature>
<proteinExistence type="inferred from homology"/>
<dbReference type="GO" id="GO:0009847">
    <property type="term" value="P:spore germination"/>
    <property type="evidence" value="ECO:0007669"/>
    <property type="project" value="InterPro"/>
</dbReference>
<dbReference type="InterPro" id="IPR004761">
    <property type="entry name" value="Spore_GerAB"/>
</dbReference>
<keyword evidence="7 8" id="KW-0472">Membrane</keyword>
<protein>
    <submittedName>
        <fullName evidence="9">Spore germination protein (Amino acid permease)</fullName>
    </submittedName>
</protein>
<dbReference type="EMBL" id="JAUSUC010000009">
    <property type="protein sequence ID" value="MDQ0214647.1"/>
    <property type="molecule type" value="Genomic_DNA"/>
</dbReference>
<dbReference type="GO" id="GO:0016020">
    <property type="term" value="C:membrane"/>
    <property type="evidence" value="ECO:0007669"/>
    <property type="project" value="UniProtKB-SubCell"/>
</dbReference>
<evidence type="ECO:0000256" key="4">
    <source>
        <dbReference type="ARBA" id="ARBA00022544"/>
    </source>
</evidence>
<evidence type="ECO:0000256" key="8">
    <source>
        <dbReference type="SAM" id="Phobius"/>
    </source>
</evidence>
<comment type="similarity">
    <text evidence="2">Belongs to the amino acid-polyamine-organocation (APC) superfamily. Spore germination protein (SGP) (TC 2.A.3.9) family.</text>
</comment>
<feature type="transmembrane region" description="Helical" evidence="8">
    <location>
        <begin position="187"/>
        <end position="204"/>
    </location>
</feature>
<accession>A0AAJ1SZR6</accession>
<feature type="transmembrane region" description="Helical" evidence="8">
    <location>
        <begin position="41"/>
        <end position="62"/>
    </location>
</feature>
<dbReference type="PANTHER" id="PTHR34975:SF2">
    <property type="entry name" value="SPORE GERMINATION PROTEIN A2"/>
    <property type="match status" value="1"/>
</dbReference>
<name>A0AAJ1SZR6_9BACI</name>
<keyword evidence="10" id="KW-1185">Reference proteome</keyword>
<evidence type="ECO:0000256" key="6">
    <source>
        <dbReference type="ARBA" id="ARBA00022989"/>
    </source>
</evidence>
<evidence type="ECO:0000256" key="7">
    <source>
        <dbReference type="ARBA" id="ARBA00023136"/>
    </source>
</evidence>
<dbReference type="NCBIfam" id="TIGR00912">
    <property type="entry name" value="2A0309"/>
    <property type="match status" value="1"/>
</dbReference>
<feature type="transmembrane region" description="Helical" evidence="8">
    <location>
        <begin position="272"/>
        <end position="291"/>
    </location>
</feature>
<evidence type="ECO:0000313" key="9">
    <source>
        <dbReference type="EMBL" id="MDQ0214647.1"/>
    </source>
</evidence>
<evidence type="ECO:0000256" key="2">
    <source>
        <dbReference type="ARBA" id="ARBA00007998"/>
    </source>
</evidence>
<dbReference type="Proteomes" id="UP001237207">
    <property type="component" value="Unassembled WGS sequence"/>
</dbReference>
<evidence type="ECO:0000256" key="3">
    <source>
        <dbReference type="ARBA" id="ARBA00022448"/>
    </source>
</evidence>
<dbReference type="Pfam" id="PF03845">
    <property type="entry name" value="Spore_permease"/>
    <property type="match status" value="1"/>
</dbReference>
<keyword evidence="5 8" id="KW-0812">Transmembrane</keyword>
<evidence type="ECO:0000256" key="1">
    <source>
        <dbReference type="ARBA" id="ARBA00004141"/>
    </source>
</evidence>
<comment type="caution">
    <text evidence="9">The sequence shown here is derived from an EMBL/GenBank/DDBJ whole genome shotgun (WGS) entry which is preliminary data.</text>
</comment>
<feature type="transmembrane region" description="Helical" evidence="8">
    <location>
        <begin position="82"/>
        <end position="101"/>
    </location>
</feature>
<sequence>MMNTNGPISLFQLILLAVTALGLKVHVLIIDPLIDTAGRDAWISLILVLFVSIIWAILLIYIHKGTNQAHLFTWLNEKFGKVVSFLFAALLYLFLIIIGAVTLKDTVVWTKVTYLQNTPSFVLVGLFLFLCAVAALTGLRGLAIANFFILFFVIIFGFFVSFTNMQFKSFSLLLPVLEHGFQPVIKGSIYPLSGMTELFMFIIFQHRVKEEIKFKHLVLTAFLLFWLAFGPTIGAITEFGPSEASNQRFSAYEQWGLASLGRFIEHLDFLSIYQWLSGAFIRISLIFILILEIFSTKKQKATYFLFIIMIVALFVFCLLPISDIIFYRLLKNVILPFSFYFFASITLLIGLFVFISKRKEESQ</sequence>